<accession>A0A432W240</accession>
<dbReference type="Pfam" id="PF07494">
    <property type="entry name" value="Reg_prop"/>
    <property type="match status" value="1"/>
</dbReference>
<evidence type="ECO:0000259" key="7">
    <source>
        <dbReference type="PROSITE" id="PS50887"/>
    </source>
</evidence>
<comment type="caution">
    <text evidence="8">The sequence shown here is derived from an EMBL/GenBank/DDBJ whole genome shotgun (WGS) entry which is preliminary data.</text>
</comment>
<dbReference type="InterPro" id="IPR015943">
    <property type="entry name" value="WD40/YVTN_repeat-like_dom_sf"/>
</dbReference>
<dbReference type="EMBL" id="PIPJ01000001">
    <property type="protein sequence ID" value="RUO23285.1"/>
    <property type="molecule type" value="Genomic_DNA"/>
</dbReference>
<dbReference type="Proteomes" id="UP000288395">
    <property type="component" value="Unassembled WGS sequence"/>
</dbReference>
<dbReference type="Gene3D" id="2.60.40.10">
    <property type="entry name" value="Immunoglobulins"/>
    <property type="match status" value="1"/>
</dbReference>
<dbReference type="AlphaFoldDB" id="A0A432W240"/>
<dbReference type="Pfam" id="PF00990">
    <property type="entry name" value="GGDEF"/>
    <property type="match status" value="1"/>
</dbReference>
<evidence type="ECO:0000256" key="6">
    <source>
        <dbReference type="SAM" id="SignalP"/>
    </source>
</evidence>
<name>A0A432W240_9GAMM</name>
<dbReference type="PROSITE" id="PS50887">
    <property type="entry name" value="GGDEF"/>
    <property type="match status" value="1"/>
</dbReference>
<organism evidence="8 9">
    <name type="scientific">Aliidiomarina iranensis</name>
    <dbReference type="NCBI Taxonomy" id="1434071"/>
    <lineage>
        <taxon>Bacteria</taxon>
        <taxon>Pseudomonadati</taxon>
        <taxon>Pseudomonadota</taxon>
        <taxon>Gammaproteobacteria</taxon>
        <taxon>Alteromonadales</taxon>
        <taxon>Idiomarinaceae</taxon>
        <taxon>Aliidiomarina</taxon>
    </lineage>
</organism>
<protein>
    <recommendedName>
        <fullName evidence="2">diguanylate cyclase</fullName>
        <ecNumber evidence="2">2.7.7.65</ecNumber>
    </recommendedName>
</protein>
<reference evidence="9" key="1">
    <citation type="journal article" date="2018" name="Front. Microbiol.">
        <title>Genome-Based Analysis Reveals the Taxonomy and Diversity of the Family Idiomarinaceae.</title>
        <authorList>
            <person name="Liu Y."/>
            <person name="Lai Q."/>
            <person name="Shao Z."/>
        </authorList>
    </citation>
    <scope>NUCLEOTIDE SEQUENCE [LARGE SCALE GENOMIC DNA]</scope>
    <source>
        <strain evidence="9">GBPy7</strain>
    </source>
</reference>
<feature type="chain" id="PRO_5019214490" description="diguanylate cyclase" evidence="6">
    <location>
        <begin position="25"/>
        <end position="1017"/>
    </location>
</feature>
<dbReference type="InterPro" id="IPR043128">
    <property type="entry name" value="Rev_trsase/Diguanyl_cyclase"/>
</dbReference>
<comment type="cofactor">
    <cofactor evidence="1">
        <name>Mg(2+)</name>
        <dbReference type="ChEBI" id="CHEBI:18420"/>
    </cofactor>
</comment>
<dbReference type="InterPro" id="IPR029787">
    <property type="entry name" value="Nucleotide_cyclase"/>
</dbReference>
<dbReference type="SUPFAM" id="SSF55073">
    <property type="entry name" value="Nucleotide cyclase"/>
    <property type="match status" value="1"/>
</dbReference>
<sequence>MVFVARFLLATWVIVACAISSAWAQQHSFERFADELGGRQSSVYDIFQDPRGFLWFAGDTDGLLRYDGYQLTRWAASAENDELGRVSYSAVVMTQNDELWAAAWGSGLLFWQHNENRFRVYNTENSPLPDNRVQTLFEDSQGRIWAGTLNGLAVVEDYQARALETDNPLYQERIWRIAEQTNEPDSQQQAYLWFATTSGLYRTNQDGGEWQQYLPFPERYGNNRINEIRALRIIDGRVWVGVDSGVLEFNPATEQFIPVQFSPAHNSETPPRVNTLYPKGSNQLWVGAENGLWQVNTETHEYIPTTNDTFVLATDVDIRRIATDNSGTLWLGARDQGIFHSLPVTNDFQLTAESAPEPLRALLQRTISTVHVEINDDVWFGIPNGVARWQVTEKNWQYWLFPADEASRRVESVETDHTGRTWVATNSSLYFIDEDTDQLTEATEILDALGIQSTAVTKIFQDSKQRLWLGFWGQGLAYYDITPASEEPQVGWHFTALNDLRGDLVYDLVEQKDIGLWLVTRFSGLWFKPLNSEKWHPFQEIAKQDNWRGDLPSDGLLCLFLHRDNELWLCSENGLIKLDLNEKQIKNYTRANGLPSDRVLGLTKAPGIEAEAVDRLWITTSRGISLYEREREQFLNFGDDDGLSAFEFLRAAVDVNSDGRIYAGTVKGTVEFNPNELEVNRSRPNIGLSRIAVDDEDITGSLHFSNPELYLARNHRSVVVHYSVLDFKGATANAGRYRLLGLNDEWSAWSEVRQITFTTLPTGEYTLEIDGRSSLGLTAEKPLQIRIVVERPWWASPWVWLLAGILLLISFVVIAQVRFAALARLNRRLDKQVKERTQELEALAQKLREQSQTDYLTTLPNRRGFTAKFETVIAQAKRDKKPLTLVMFDVDHFKQFNDQHGHDAGDQVLHAVSKLAKECLREQDIVGRWGGEEFAILLPDTPLKGASQVCESLRSRLEGMRVDYQGESLNVTATFGVYQGDVTDTSLDKWMQYADIALYQGKKLGRNRVNAYAHKNL</sequence>
<dbReference type="FunFam" id="3.30.70.270:FF:000001">
    <property type="entry name" value="Diguanylate cyclase domain protein"/>
    <property type="match status" value="1"/>
</dbReference>
<comment type="catalytic activity">
    <reaction evidence="3">
        <text>2 GTP = 3',3'-c-di-GMP + 2 diphosphate</text>
        <dbReference type="Rhea" id="RHEA:24898"/>
        <dbReference type="ChEBI" id="CHEBI:33019"/>
        <dbReference type="ChEBI" id="CHEBI:37565"/>
        <dbReference type="ChEBI" id="CHEBI:58805"/>
        <dbReference type="EC" id="2.7.7.65"/>
    </reaction>
</comment>
<dbReference type="CDD" id="cd01949">
    <property type="entry name" value="GGDEF"/>
    <property type="match status" value="1"/>
</dbReference>
<dbReference type="InterPro" id="IPR000160">
    <property type="entry name" value="GGDEF_dom"/>
</dbReference>
<feature type="coiled-coil region" evidence="4">
    <location>
        <begin position="822"/>
        <end position="853"/>
    </location>
</feature>
<evidence type="ECO:0000256" key="2">
    <source>
        <dbReference type="ARBA" id="ARBA00012528"/>
    </source>
</evidence>
<dbReference type="PANTHER" id="PTHR45138:SF9">
    <property type="entry name" value="DIGUANYLATE CYCLASE DGCM-RELATED"/>
    <property type="match status" value="1"/>
</dbReference>
<keyword evidence="6" id="KW-0732">Signal</keyword>
<dbReference type="InterPro" id="IPR013783">
    <property type="entry name" value="Ig-like_fold"/>
</dbReference>
<evidence type="ECO:0000256" key="3">
    <source>
        <dbReference type="ARBA" id="ARBA00034247"/>
    </source>
</evidence>
<dbReference type="GO" id="GO:0052621">
    <property type="term" value="F:diguanylate cyclase activity"/>
    <property type="evidence" value="ECO:0007669"/>
    <property type="project" value="UniProtKB-EC"/>
</dbReference>
<dbReference type="EC" id="2.7.7.65" evidence="2"/>
<dbReference type="PANTHER" id="PTHR45138">
    <property type="entry name" value="REGULATORY COMPONENTS OF SENSORY TRANSDUCTION SYSTEM"/>
    <property type="match status" value="1"/>
</dbReference>
<keyword evidence="5" id="KW-0472">Membrane</keyword>
<feature type="signal peptide" evidence="6">
    <location>
        <begin position="1"/>
        <end position="24"/>
    </location>
</feature>
<evidence type="ECO:0000256" key="4">
    <source>
        <dbReference type="SAM" id="Coils"/>
    </source>
</evidence>
<dbReference type="NCBIfam" id="TIGR00254">
    <property type="entry name" value="GGDEF"/>
    <property type="match status" value="1"/>
</dbReference>
<dbReference type="InterPro" id="IPR011110">
    <property type="entry name" value="Reg_prop"/>
</dbReference>
<dbReference type="RefSeq" id="WP_126764828.1">
    <property type="nucleotide sequence ID" value="NZ_PIPJ01000001.1"/>
</dbReference>
<feature type="transmembrane region" description="Helical" evidence="5">
    <location>
        <begin position="798"/>
        <end position="821"/>
    </location>
</feature>
<dbReference type="Pfam" id="PF07495">
    <property type="entry name" value="Y_Y_Y"/>
    <property type="match status" value="1"/>
</dbReference>
<dbReference type="InterPro" id="IPR050469">
    <property type="entry name" value="Diguanylate_Cyclase"/>
</dbReference>
<evidence type="ECO:0000313" key="8">
    <source>
        <dbReference type="EMBL" id="RUO23285.1"/>
    </source>
</evidence>
<dbReference type="PROSITE" id="PS51257">
    <property type="entry name" value="PROKAR_LIPOPROTEIN"/>
    <property type="match status" value="1"/>
</dbReference>
<proteinExistence type="predicted"/>
<evidence type="ECO:0000256" key="1">
    <source>
        <dbReference type="ARBA" id="ARBA00001946"/>
    </source>
</evidence>
<feature type="domain" description="GGDEF" evidence="7">
    <location>
        <begin position="881"/>
        <end position="1014"/>
    </location>
</feature>
<keyword evidence="9" id="KW-1185">Reference proteome</keyword>
<dbReference type="Gene3D" id="2.130.10.10">
    <property type="entry name" value="YVTN repeat-like/Quinoprotein amine dehydrogenase"/>
    <property type="match status" value="3"/>
</dbReference>
<dbReference type="SUPFAM" id="SSF63829">
    <property type="entry name" value="Calcium-dependent phosphotriesterase"/>
    <property type="match status" value="2"/>
</dbReference>
<gene>
    <name evidence="8" type="ORF">CWE08_01135</name>
</gene>
<evidence type="ECO:0000313" key="9">
    <source>
        <dbReference type="Proteomes" id="UP000288395"/>
    </source>
</evidence>
<keyword evidence="5" id="KW-0812">Transmembrane</keyword>
<dbReference type="OrthoDB" id="9772100at2"/>
<keyword evidence="5" id="KW-1133">Transmembrane helix</keyword>
<dbReference type="Gene3D" id="3.30.70.270">
    <property type="match status" value="1"/>
</dbReference>
<evidence type="ECO:0000256" key="5">
    <source>
        <dbReference type="SAM" id="Phobius"/>
    </source>
</evidence>
<keyword evidence="4" id="KW-0175">Coiled coil</keyword>
<dbReference type="InterPro" id="IPR011123">
    <property type="entry name" value="Y_Y_Y"/>
</dbReference>
<dbReference type="SMART" id="SM00267">
    <property type="entry name" value="GGDEF"/>
    <property type="match status" value="1"/>
</dbReference>